<proteinExistence type="predicted"/>
<dbReference type="Proteomes" id="UP000033400">
    <property type="component" value="Unassembled WGS sequence"/>
</dbReference>
<evidence type="ECO:0000313" key="1">
    <source>
        <dbReference type="EMBL" id="KJZ66362.1"/>
    </source>
</evidence>
<protein>
    <submittedName>
        <fullName evidence="1">Uncharacterized protein</fullName>
    </submittedName>
</protein>
<comment type="caution">
    <text evidence="1">The sequence shown here is derived from an EMBL/GenBank/DDBJ whole genome shotgun (WGS) entry which is preliminary data.</text>
</comment>
<organism evidence="1 2">
    <name type="scientific">Pseudomonas fluorescens</name>
    <dbReference type="NCBI Taxonomy" id="294"/>
    <lineage>
        <taxon>Bacteria</taxon>
        <taxon>Pseudomonadati</taxon>
        <taxon>Pseudomonadota</taxon>
        <taxon>Gammaproteobacteria</taxon>
        <taxon>Pseudomonadales</taxon>
        <taxon>Pseudomonadaceae</taxon>
        <taxon>Pseudomonas</taxon>
    </lineage>
</organism>
<gene>
    <name evidence="1" type="ORF">VD17_08330</name>
</gene>
<accession>A0A0F4VED0</accession>
<sequence>MNRECLQIFVRFKIDPSPQPSPHGGEGEREPIFMLFKPEFGSVTQVDVPRKITSVSPLSPRERVRVRVLFRP</sequence>
<dbReference type="EMBL" id="LACH01000014">
    <property type="protein sequence ID" value="KJZ66362.1"/>
    <property type="molecule type" value="Genomic_DNA"/>
</dbReference>
<reference evidence="1 2" key="1">
    <citation type="submission" date="2015-03" db="EMBL/GenBank/DDBJ databases">
        <title>Comparative genomics of Pseudomonas insights into diversity of traits involved in vanlence and defense.</title>
        <authorList>
            <person name="Qin Y."/>
        </authorList>
    </citation>
    <scope>NUCLEOTIDE SEQUENCE [LARGE SCALE GENOMIC DNA]</scope>
    <source>
        <strain evidence="1 2">H24</strain>
    </source>
</reference>
<name>A0A0F4VED0_PSEFL</name>
<evidence type="ECO:0000313" key="2">
    <source>
        <dbReference type="Proteomes" id="UP000033400"/>
    </source>
</evidence>
<dbReference type="AlphaFoldDB" id="A0A0F4VED0"/>